<proteinExistence type="predicted"/>
<protein>
    <submittedName>
        <fullName evidence="1">Uncharacterized protein</fullName>
    </submittedName>
</protein>
<evidence type="ECO:0000313" key="1">
    <source>
        <dbReference type="EMBL" id="WBW74383.1"/>
    </source>
</evidence>
<reference evidence="1 2" key="1">
    <citation type="journal article" date="2023" name="G3 (Bethesda)">
        <title>A high-quality reference genome for the fission yeast Schizosaccharomyces osmophilus.</title>
        <authorList>
            <person name="Jia G.S."/>
            <person name="Zhang W.C."/>
            <person name="Liang Y."/>
            <person name="Liu X.H."/>
            <person name="Rhind N."/>
            <person name="Pidoux A."/>
            <person name="Brysch-Herzberg M."/>
            <person name="Du L.L."/>
        </authorList>
    </citation>
    <scope>NUCLEOTIDE SEQUENCE [LARGE SCALE GENOMIC DNA]</scope>
    <source>
        <strain evidence="1 2">CBS 15793</strain>
    </source>
</reference>
<accession>A0AAE9WEF9</accession>
<dbReference type="Proteomes" id="UP001212411">
    <property type="component" value="Chromosome 2"/>
</dbReference>
<dbReference type="RefSeq" id="XP_056038626.1">
    <property type="nucleotide sequence ID" value="XM_056182078.1"/>
</dbReference>
<sequence>MNFVGPTKLFKEPKVEKGAEINYKSICSNKKNKTRIISKGHNTMKECRRKRGIEKQLNERKQRLATDSSGAIQSPIFMKKKCTAFNLASPITRKNVTVYSGNMNIVNRDFQKIGLCNRKELQNQNELISRVFDISVRVSKFNIKEVTIYALYTEMQQTLGRMKRAQILESKCKKDSSQNPFTLSLLYCLTRDHPFP</sequence>
<evidence type="ECO:0000313" key="2">
    <source>
        <dbReference type="Proteomes" id="UP001212411"/>
    </source>
</evidence>
<name>A0AAE9WEF9_9SCHI</name>
<organism evidence="1 2">
    <name type="scientific">Schizosaccharomyces osmophilus</name>
    <dbReference type="NCBI Taxonomy" id="2545709"/>
    <lineage>
        <taxon>Eukaryota</taxon>
        <taxon>Fungi</taxon>
        <taxon>Dikarya</taxon>
        <taxon>Ascomycota</taxon>
        <taxon>Taphrinomycotina</taxon>
        <taxon>Schizosaccharomycetes</taxon>
        <taxon>Schizosaccharomycetales</taxon>
        <taxon>Schizosaccharomycetaceae</taxon>
        <taxon>Schizosaccharomyces</taxon>
    </lineage>
</organism>
<dbReference type="KEGG" id="som:SOMG_03287"/>
<dbReference type="AlphaFoldDB" id="A0AAE9WEF9"/>
<dbReference type="GeneID" id="80876767"/>
<gene>
    <name evidence="1" type="ORF">SOMG_03287</name>
</gene>
<dbReference type="EMBL" id="CP115612">
    <property type="protein sequence ID" value="WBW74383.1"/>
    <property type="molecule type" value="Genomic_DNA"/>
</dbReference>
<keyword evidence="2" id="KW-1185">Reference proteome</keyword>